<dbReference type="NCBIfam" id="TIGR00093">
    <property type="entry name" value="pseudouridine synthase"/>
    <property type="match status" value="1"/>
</dbReference>
<dbReference type="EMBL" id="QRWX01000002">
    <property type="protein sequence ID" value="RGT56211.1"/>
    <property type="molecule type" value="Genomic_DNA"/>
</dbReference>
<evidence type="ECO:0000256" key="4">
    <source>
        <dbReference type="PROSITE-ProRule" id="PRU00182"/>
    </source>
</evidence>
<keyword evidence="3 5" id="KW-0413">Isomerase</keyword>
<dbReference type="AlphaFoldDB" id="A0A412PF20"/>
<dbReference type="InterPro" id="IPR018496">
    <property type="entry name" value="PsdUridine_synth_RsuA/RluB_CS"/>
</dbReference>
<accession>A0A412PF20</accession>
<evidence type="ECO:0000256" key="3">
    <source>
        <dbReference type="ARBA" id="ARBA00023235"/>
    </source>
</evidence>
<protein>
    <recommendedName>
        <fullName evidence="5">Pseudouridine synthase</fullName>
        <ecNumber evidence="5">5.4.99.-</ecNumber>
    </recommendedName>
</protein>
<dbReference type="GO" id="GO:0120159">
    <property type="term" value="F:rRNA pseudouridine synthase activity"/>
    <property type="evidence" value="ECO:0007669"/>
    <property type="project" value="UniProtKB-ARBA"/>
</dbReference>
<dbReference type="PROSITE" id="PS50889">
    <property type="entry name" value="S4"/>
    <property type="match status" value="1"/>
</dbReference>
<evidence type="ECO:0000259" key="6">
    <source>
        <dbReference type="SMART" id="SM00363"/>
    </source>
</evidence>
<dbReference type="GO" id="GO:0000455">
    <property type="term" value="P:enzyme-directed rRNA pseudouridine synthesis"/>
    <property type="evidence" value="ECO:0007669"/>
    <property type="project" value="UniProtKB-ARBA"/>
</dbReference>
<reference evidence="7 8" key="1">
    <citation type="submission" date="2018-08" db="EMBL/GenBank/DDBJ databases">
        <title>A genome reference for cultivated species of the human gut microbiota.</title>
        <authorList>
            <person name="Zou Y."/>
            <person name="Xue W."/>
            <person name="Luo G."/>
        </authorList>
    </citation>
    <scope>NUCLEOTIDE SEQUENCE [LARGE SCALE GENOMIC DNA]</scope>
    <source>
        <strain evidence="7 8">AF18-46</strain>
    </source>
</reference>
<dbReference type="InterPro" id="IPR020094">
    <property type="entry name" value="TruA/RsuA/RluB/E/F_N"/>
</dbReference>
<dbReference type="Gene3D" id="3.30.70.1560">
    <property type="entry name" value="Alpha-L RNA-binding motif"/>
    <property type="match status" value="1"/>
</dbReference>
<evidence type="ECO:0000256" key="5">
    <source>
        <dbReference type="RuleBase" id="RU003887"/>
    </source>
</evidence>
<dbReference type="Pfam" id="PF00849">
    <property type="entry name" value="PseudoU_synth_2"/>
    <property type="match status" value="1"/>
</dbReference>
<dbReference type="InterPro" id="IPR006145">
    <property type="entry name" value="PsdUridine_synth_RsuA/RluA"/>
</dbReference>
<dbReference type="SUPFAM" id="SSF55174">
    <property type="entry name" value="Alpha-L RNA-binding motif"/>
    <property type="match status" value="1"/>
</dbReference>
<dbReference type="Proteomes" id="UP000284731">
    <property type="component" value="Unassembled WGS sequence"/>
</dbReference>
<dbReference type="Gene3D" id="3.10.290.10">
    <property type="entry name" value="RNA-binding S4 domain"/>
    <property type="match status" value="1"/>
</dbReference>
<dbReference type="InterPro" id="IPR020103">
    <property type="entry name" value="PsdUridine_synth_cat_dom_sf"/>
</dbReference>
<dbReference type="CDD" id="cd02553">
    <property type="entry name" value="PseudoU_synth_RsuA"/>
    <property type="match status" value="1"/>
</dbReference>
<dbReference type="InterPro" id="IPR000748">
    <property type="entry name" value="PsdUridine_synth_RsuA/RluB/E/F"/>
</dbReference>
<evidence type="ECO:0000313" key="8">
    <source>
        <dbReference type="Proteomes" id="UP000284731"/>
    </source>
</evidence>
<dbReference type="CDD" id="cd00165">
    <property type="entry name" value="S4"/>
    <property type="match status" value="1"/>
</dbReference>
<feature type="domain" description="RNA-binding S4" evidence="6">
    <location>
        <begin position="2"/>
        <end position="62"/>
    </location>
</feature>
<dbReference type="Gene3D" id="3.30.70.580">
    <property type="entry name" value="Pseudouridine synthase I, catalytic domain, N-terminal subdomain"/>
    <property type="match status" value="1"/>
</dbReference>
<dbReference type="PANTHER" id="PTHR47683">
    <property type="entry name" value="PSEUDOURIDINE SYNTHASE FAMILY PROTEIN-RELATED"/>
    <property type="match status" value="1"/>
</dbReference>
<proteinExistence type="inferred from homology"/>
<dbReference type="RefSeq" id="WP_118764747.1">
    <property type="nucleotide sequence ID" value="NZ_CABJCF010000002.1"/>
</dbReference>
<keyword evidence="2 4" id="KW-0694">RNA-binding</keyword>
<gene>
    <name evidence="7" type="ORF">DWX20_05230</name>
</gene>
<comment type="similarity">
    <text evidence="1 5">Belongs to the pseudouridine synthase RsuA family.</text>
</comment>
<dbReference type="GO" id="GO:0003723">
    <property type="term" value="F:RNA binding"/>
    <property type="evidence" value="ECO:0007669"/>
    <property type="project" value="UniProtKB-KW"/>
</dbReference>
<dbReference type="SUPFAM" id="SSF55120">
    <property type="entry name" value="Pseudouridine synthase"/>
    <property type="match status" value="1"/>
</dbReference>
<dbReference type="InterPro" id="IPR036986">
    <property type="entry name" value="S4_RNA-bd_sf"/>
</dbReference>
<dbReference type="PROSITE" id="PS01149">
    <property type="entry name" value="PSI_RSU"/>
    <property type="match status" value="1"/>
</dbReference>
<dbReference type="InterPro" id="IPR042092">
    <property type="entry name" value="PsdUridine_s_RsuA/RluB/E/F_cat"/>
</dbReference>
<dbReference type="Pfam" id="PF01479">
    <property type="entry name" value="S4"/>
    <property type="match status" value="1"/>
</dbReference>
<sequence length="233" mass="26591">MLRLDRILANARVGSRSEVKKLVKEKRVRVNGEIAKSSDMRVDENTAEIFVDDIPVTYEKYVYYMLNKPAGYISATEGKNCPTVLDLITEDYKGMFPCGRLDKDTEGLLMITNDGPLAHELLSPKKHVEKEYYVEHTLPLTEGDIAKIESGVTYNGVSYKPAVYKKISDTSCTLTIQEGKYHEIKFIFNSVGDKVVYLKRLRMKNLVLDETLQPGEYRPLTKEELEDLRSIAR</sequence>
<comment type="caution">
    <text evidence="7">The sequence shown here is derived from an EMBL/GenBank/DDBJ whole genome shotgun (WGS) entry which is preliminary data.</text>
</comment>
<dbReference type="InterPro" id="IPR002942">
    <property type="entry name" value="S4_RNA-bd"/>
</dbReference>
<dbReference type="InterPro" id="IPR050343">
    <property type="entry name" value="RsuA_PseudoU_synthase"/>
</dbReference>
<dbReference type="PANTHER" id="PTHR47683:SF4">
    <property type="entry name" value="PSEUDOURIDINE SYNTHASE"/>
    <property type="match status" value="1"/>
</dbReference>
<name>A0A412PF20_9FIRM</name>
<evidence type="ECO:0000256" key="2">
    <source>
        <dbReference type="ARBA" id="ARBA00022884"/>
    </source>
</evidence>
<dbReference type="SMART" id="SM00363">
    <property type="entry name" value="S4"/>
    <property type="match status" value="1"/>
</dbReference>
<evidence type="ECO:0000256" key="1">
    <source>
        <dbReference type="ARBA" id="ARBA00008348"/>
    </source>
</evidence>
<evidence type="ECO:0000313" key="7">
    <source>
        <dbReference type="EMBL" id="RGT56211.1"/>
    </source>
</evidence>
<dbReference type="EC" id="5.4.99.-" evidence="5"/>
<organism evidence="7 8">
    <name type="scientific">Solobacterium moorei</name>
    <dbReference type="NCBI Taxonomy" id="102148"/>
    <lineage>
        <taxon>Bacteria</taxon>
        <taxon>Bacillati</taxon>
        <taxon>Bacillota</taxon>
        <taxon>Erysipelotrichia</taxon>
        <taxon>Erysipelotrichales</taxon>
        <taxon>Erysipelotrichaceae</taxon>
        <taxon>Solobacterium</taxon>
    </lineage>
</organism>